<reference evidence="2" key="2">
    <citation type="journal article" date="2024" name="Plant">
        <title>Genomic evolution and insights into agronomic trait innovations of Sesamum species.</title>
        <authorList>
            <person name="Miao H."/>
            <person name="Wang L."/>
            <person name="Qu L."/>
            <person name="Liu H."/>
            <person name="Sun Y."/>
            <person name="Le M."/>
            <person name="Wang Q."/>
            <person name="Wei S."/>
            <person name="Zheng Y."/>
            <person name="Lin W."/>
            <person name="Duan Y."/>
            <person name="Cao H."/>
            <person name="Xiong S."/>
            <person name="Wang X."/>
            <person name="Wei L."/>
            <person name="Li C."/>
            <person name="Ma Q."/>
            <person name="Ju M."/>
            <person name="Zhao R."/>
            <person name="Li G."/>
            <person name="Mu C."/>
            <person name="Tian Q."/>
            <person name="Mei H."/>
            <person name="Zhang T."/>
            <person name="Gao T."/>
            <person name="Zhang H."/>
        </authorList>
    </citation>
    <scope>NUCLEOTIDE SEQUENCE</scope>
    <source>
        <strain evidence="2">KEN1</strain>
    </source>
</reference>
<dbReference type="InterPro" id="IPR043502">
    <property type="entry name" value="DNA/RNA_pol_sf"/>
</dbReference>
<dbReference type="PANTHER" id="PTHR11439:SF462">
    <property type="match status" value="1"/>
</dbReference>
<feature type="domain" description="Reverse transcriptase Ty1/copia-type" evidence="1">
    <location>
        <begin position="51"/>
        <end position="157"/>
    </location>
</feature>
<accession>A0AAW2VC46</accession>
<evidence type="ECO:0000259" key="1">
    <source>
        <dbReference type="Pfam" id="PF07727"/>
    </source>
</evidence>
<dbReference type="AlphaFoldDB" id="A0AAW2VC46"/>
<dbReference type="Pfam" id="PF07727">
    <property type="entry name" value="RVT_2"/>
    <property type="match status" value="1"/>
</dbReference>
<gene>
    <name evidence="2" type="ORF">Slati_2907700</name>
</gene>
<protein>
    <submittedName>
        <fullName evidence="2">Retrovirus-related Pol polyprotein from transposon RE1</fullName>
    </submittedName>
</protein>
<name>A0AAW2VC46_9LAMI</name>
<dbReference type="InterPro" id="IPR013103">
    <property type="entry name" value="RVT_2"/>
</dbReference>
<dbReference type="PANTHER" id="PTHR11439">
    <property type="entry name" value="GAG-POL-RELATED RETROTRANSPOSON"/>
    <property type="match status" value="1"/>
</dbReference>
<organism evidence="2">
    <name type="scientific">Sesamum latifolium</name>
    <dbReference type="NCBI Taxonomy" id="2727402"/>
    <lineage>
        <taxon>Eukaryota</taxon>
        <taxon>Viridiplantae</taxon>
        <taxon>Streptophyta</taxon>
        <taxon>Embryophyta</taxon>
        <taxon>Tracheophyta</taxon>
        <taxon>Spermatophyta</taxon>
        <taxon>Magnoliopsida</taxon>
        <taxon>eudicotyledons</taxon>
        <taxon>Gunneridae</taxon>
        <taxon>Pentapetalae</taxon>
        <taxon>asterids</taxon>
        <taxon>lamiids</taxon>
        <taxon>Lamiales</taxon>
        <taxon>Pedaliaceae</taxon>
        <taxon>Sesamum</taxon>
    </lineage>
</organism>
<comment type="caution">
    <text evidence="2">The sequence shown here is derived from an EMBL/GenBank/DDBJ whole genome shotgun (WGS) entry which is preliminary data.</text>
</comment>
<sequence>MSSRCNRFSFAHTRFLAAITAGYEPTSFSEAVRDSRWREAMKVEIDALERNGTWTIADLPLDKKAIGCKWVYKIKYNSDETIERFKARLLVLGNNQVEGIDYHETFAHVAKMVSVRTFLAVAAIRNWELHQMDVHNAFLYGDLDEQVYMRLPPGFSSSPKKDLGVLKYFLGIEIARGSTGLFLSQRKYALDIISETGLLWAKPASFPIEQNHQLALHQGQDYGNLERYRHLVRRLIYLTITRPELCYAVHVLTQFIQCPKEAH</sequence>
<proteinExistence type="predicted"/>
<evidence type="ECO:0000313" key="2">
    <source>
        <dbReference type="EMBL" id="KAL0427329.1"/>
    </source>
</evidence>
<dbReference type="EMBL" id="JACGWN010000010">
    <property type="protein sequence ID" value="KAL0427329.1"/>
    <property type="molecule type" value="Genomic_DNA"/>
</dbReference>
<reference evidence="2" key="1">
    <citation type="submission" date="2020-06" db="EMBL/GenBank/DDBJ databases">
        <authorList>
            <person name="Li T."/>
            <person name="Hu X."/>
            <person name="Zhang T."/>
            <person name="Song X."/>
            <person name="Zhang H."/>
            <person name="Dai N."/>
            <person name="Sheng W."/>
            <person name="Hou X."/>
            <person name="Wei L."/>
        </authorList>
    </citation>
    <scope>NUCLEOTIDE SEQUENCE</scope>
    <source>
        <strain evidence="2">KEN1</strain>
        <tissue evidence="2">Leaf</tissue>
    </source>
</reference>
<dbReference type="SUPFAM" id="SSF56672">
    <property type="entry name" value="DNA/RNA polymerases"/>
    <property type="match status" value="1"/>
</dbReference>